<dbReference type="AlphaFoldDB" id="A0A3A4RAP4"/>
<evidence type="ECO:0000259" key="1">
    <source>
        <dbReference type="PROSITE" id="PS51833"/>
    </source>
</evidence>
<sequence length="288" mass="32914">MAKYDIDALMRNVDNLPSLSPIVTRIISLSEDEECSIDDLVAAISQEPGFTSKVLRLANSAFFGYARQISRVERAVIILGIDSIRNIGLGMAVSSFLKDKKQPFFEALLNIWEESLRVADCAREMSRLNKCTYSDDVFIAGLLHDIGKIALIKSFPTFYEKINKIIEDKSISQFAAEKRVLQFTHPELGIKLAENWNFPEPILYAIKYHHTPYRIQKTESLPVLNIIIPKYICLARLATHPKRAHRKMSLFTRLCFELSIEPEKIATILETQEERLIILKEVFSPVNQ</sequence>
<dbReference type="InterPro" id="IPR052340">
    <property type="entry name" value="RNase_Y/CdgJ"/>
</dbReference>
<name>A0A3A4RAP4_9BACT</name>
<dbReference type="Proteomes" id="UP000266426">
    <property type="component" value="Unassembled WGS sequence"/>
</dbReference>
<protein>
    <submittedName>
        <fullName evidence="2">HDOD domain-containing protein</fullName>
    </submittedName>
</protein>
<dbReference type="EMBL" id="QZJZ01000040">
    <property type="protein sequence ID" value="RJP59857.1"/>
    <property type="molecule type" value="Genomic_DNA"/>
</dbReference>
<feature type="domain" description="HDOD" evidence="1">
    <location>
        <begin position="16"/>
        <end position="212"/>
    </location>
</feature>
<proteinExistence type="predicted"/>
<accession>A0A3A4RAP4</accession>
<dbReference type="Gene3D" id="1.10.3210.10">
    <property type="entry name" value="Hypothetical protein af1432"/>
    <property type="match status" value="1"/>
</dbReference>
<dbReference type="Pfam" id="PF08668">
    <property type="entry name" value="HDOD"/>
    <property type="match status" value="1"/>
</dbReference>
<dbReference type="InterPro" id="IPR013976">
    <property type="entry name" value="HDOD"/>
</dbReference>
<organism evidence="2 3">
    <name type="scientific">Candidatus Auribacter fodinae</name>
    <dbReference type="NCBI Taxonomy" id="2093366"/>
    <lineage>
        <taxon>Bacteria</taxon>
        <taxon>Pseudomonadati</taxon>
        <taxon>Candidatus Auribacterota</taxon>
        <taxon>Candidatus Auribacteria</taxon>
        <taxon>Candidatus Auribacterales</taxon>
        <taxon>Candidatus Auribacteraceae</taxon>
        <taxon>Candidatus Auribacter</taxon>
    </lineage>
</organism>
<dbReference type="PANTHER" id="PTHR33525">
    <property type="match status" value="1"/>
</dbReference>
<dbReference type="NCBIfam" id="TIGR00277">
    <property type="entry name" value="HDIG"/>
    <property type="match status" value="1"/>
</dbReference>
<dbReference type="PROSITE" id="PS51833">
    <property type="entry name" value="HDOD"/>
    <property type="match status" value="1"/>
</dbReference>
<gene>
    <name evidence="2" type="ORF">C4541_05220</name>
</gene>
<evidence type="ECO:0000313" key="3">
    <source>
        <dbReference type="Proteomes" id="UP000266426"/>
    </source>
</evidence>
<dbReference type="InterPro" id="IPR006675">
    <property type="entry name" value="HDIG_dom"/>
</dbReference>
<evidence type="ECO:0000313" key="2">
    <source>
        <dbReference type="EMBL" id="RJP59857.1"/>
    </source>
</evidence>
<comment type="caution">
    <text evidence="2">The sequence shown here is derived from an EMBL/GenBank/DDBJ whole genome shotgun (WGS) entry which is preliminary data.</text>
</comment>
<dbReference type="PANTHER" id="PTHR33525:SF3">
    <property type="entry name" value="RIBONUCLEASE Y"/>
    <property type="match status" value="1"/>
</dbReference>
<reference evidence="2 3" key="1">
    <citation type="journal article" date="2017" name="ISME J.">
        <title>Energy and carbon metabolisms in a deep terrestrial subsurface fluid microbial community.</title>
        <authorList>
            <person name="Momper L."/>
            <person name="Jungbluth S.P."/>
            <person name="Lee M.D."/>
            <person name="Amend J.P."/>
        </authorList>
    </citation>
    <scope>NUCLEOTIDE SEQUENCE [LARGE SCALE GENOMIC DNA]</scope>
    <source>
        <strain evidence="2">SURF_26</strain>
    </source>
</reference>
<dbReference type="CDD" id="cd00077">
    <property type="entry name" value="HDc"/>
    <property type="match status" value="1"/>
</dbReference>
<dbReference type="InterPro" id="IPR003607">
    <property type="entry name" value="HD/PDEase_dom"/>
</dbReference>
<dbReference type="SUPFAM" id="SSF109604">
    <property type="entry name" value="HD-domain/PDEase-like"/>
    <property type="match status" value="1"/>
</dbReference>